<dbReference type="AlphaFoldDB" id="A0A1N7MHD1"/>
<protein>
    <submittedName>
        <fullName evidence="2">Uncharacterized membrane protein</fullName>
    </submittedName>
</protein>
<sequence>MTLAALIQAFTLTDAVALALLVAGWWGLGWLIEHPPARRPSVAILMGDMRREWMRTFVTRQPRIFDANVIDSLRQSTAFFASATMIAMGGGVALMGDTERLAGFVSDYTLQTSRRALEVKLLVVLLLVANALLKFIWANRLFGYCSILMASVPNDPEDPLAYPRAAQAAEVNITAARSFNRGLQSVYFALAGLAWLAGPLALAGAVVLTCAVMARREFASESRRVILGAGEGRRG</sequence>
<dbReference type="STRING" id="1086013.SAMN05421774_102696"/>
<dbReference type="RefSeq" id="WP_076529848.1">
    <property type="nucleotide sequence ID" value="NZ_BMEH01000002.1"/>
</dbReference>
<keyword evidence="1" id="KW-1133">Transmembrane helix</keyword>
<accession>A0A1N7MHD1</accession>
<organism evidence="2 3">
    <name type="scientific">Gemmobacter megaterium</name>
    <dbReference type="NCBI Taxonomy" id="1086013"/>
    <lineage>
        <taxon>Bacteria</taxon>
        <taxon>Pseudomonadati</taxon>
        <taxon>Pseudomonadota</taxon>
        <taxon>Alphaproteobacteria</taxon>
        <taxon>Rhodobacterales</taxon>
        <taxon>Paracoccaceae</taxon>
        <taxon>Gemmobacter</taxon>
    </lineage>
</organism>
<reference evidence="2 3" key="1">
    <citation type="submission" date="2017-01" db="EMBL/GenBank/DDBJ databases">
        <authorList>
            <person name="Mah S.A."/>
            <person name="Swanson W.J."/>
            <person name="Moy G.W."/>
            <person name="Vacquier V.D."/>
        </authorList>
    </citation>
    <scope>NUCLEOTIDE SEQUENCE [LARGE SCALE GENOMIC DNA]</scope>
    <source>
        <strain evidence="2 3">DSM 26375</strain>
    </source>
</reference>
<dbReference type="EMBL" id="FTOT01000002">
    <property type="protein sequence ID" value="SIS85594.1"/>
    <property type="molecule type" value="Genomic_DNA"/>
</dbReference>
<evidence type="ECO:0000313" key="2">
    <source>
        <dbReference type="EMBL" id="SIS85594.1"/>
    </source>
</evidence>
<feature type="transmembrane region" description="Helical" evidence="1">
    <location>
        <begin position="186"/>
        <end position="214"/>
    </location>
</feature>
<name>A0A1N7MHD1_9RHOB</name>
<feature type="transmembrane region" description="Helical" evidence="1">
    <location>
        <begin position="117"/>
        <end position="137"/>
    </location>
</feature>
<dbReference type="Proteomes" id="UP000186141">
    <property type="component" value="Unassembled WGS sequence"/>
</dbReference>
<dbReference type="OrthoDB" id="9806874at2"/>
<evidence type="ECO:0000256" key="1">
    <source>
        <dbReference type="SAM" id="Phobius"/>
    </source>
</evidence>
<keyword evidence="3" id="KW-1185">Reference proteome</keyword>
<keyword evidence="1" id="KW-0812">Transmembrane</keyword>
<keyword evidence="1" id="KW-0472">Membrane</keyword>
<dbReference type="InterPro" id="IPR006747">
    <property type="entry name" value="DUF599"/>
</dbReference>
<dbReference type="Pfam" id="PF04654">
    <property type="entry name" value="DUF599"/>
    <property type="match status" value="1"/>
</dbReference>
<gene>
    <name evidence="2" type="ORF">SAMN05421774_102696</name>
</gene>
<proteinExistence type="predicted"/>
<evidence type="ECO:0000313" key="3">
    <source>
        <dbReference type="Proteomes" id="UP000186141"/>
    </source>
</evidence>